<dbReference type="Pfam" id="PF03466">
    <property type="entry name" value="LysR_substrate"/>
    <property type="match status" value="1"/>
</dbReference>
<dbReference type="SUPFAM" id="SSF46785">
    <property type="entry name" value="Winged helix' DNA-binding domain"/>
    <property type="match status" value="1"/>
</dbReference>
<dbReference type="CDD" id="cd05466">
    <property type="entry name" value="PBP2_LTTR_substrate"/>
    <property type="match status" value="1"/>
</dbReference>
<evidence type="ECO:0000256" key="2">
    <source>
        <dbReference type="ARBA" id="ARBA00023015"/>
    </source>
</evidence>
<keyword evidence="3" id="KW-0238">DNA-binding</keyword>
<dbReference type="GO" id="GO:0000976">
    <property type="term" value="F:transcription cis-regulatory region binding"/>
    <property type="evidence" value="ECO:0007669"/>
    <property type="project" value="TreeGrafter"/>
</dbReference>
<gene>
    <name evidence="6" type="ORF">F2P58_23540</name>
</gene>
<dbReference type="PANTHER" id="PTHR30126:SF91">
    <property type="entry name" value="LYSR FAMILY TRANSCRIPTIONAL REGULATOR"/>
    <property type="match status" value="1"/>
</dbReference>
<dbReference type="InterPro" id="IPR000847">
    <property type="entry name" value="LysR_HTH_N"/>
</dbReference>
<dbReference type="RefSeq" id="WP_150873186.1">
    <property type="nucleotide sequence ID" value="NZ_VWSE01000010.1"/>
</dbReference>
<keyword evidence="2" id="KW-0805">Transcription regulation</keyword>
<keyword evidence="4" id="KW-0804">Transcription</keyword>
<dbReference type="GO" id="GO:0003700">
    <property type="term" value="F:DNA-binding transcription factor activity"/>
    <property type="evidence" value="ECO:0007669"/>
    <property type="project" value="InterPro"/>
</dbReference>
<dbReference type="InterPro" id="IPR005119">
    <property type="entry name" value="LysR_subst-bd"/>
</dbReference>
<comment type="similarity">
    <text evidence="1">Belongs to the LysR transcriptional regulatory family.</text>
</comment>
<dbReference type="AlphaFoldDB" id="A0A5N3QW63"/>
<dbReference type="InterPro" id="IPR036388">
    <property type="entry name" value="WH-like_DNA-bd_sf"/>
</dbReference>
<dbReference type="Gene3D" id="3.40.190.290">
    <property type="match status" value="1"/>
</dbReference>
<protein>
    <submittedName>
        <fullName evidence="6">LysR family transcriptional regulator</fullName>
    </submittedName>
</protein>
<dbReference type="EMBL" id="VWSE01000010">
    <property type="protein sequence ID" value="KAB0285485.1"/>
    <property type="molecule type" value="Genomic_DNA"/>
</dbReference>
<evidence type="ECO:0000259" key="5">
    <source>
        <dbReference type="PROSITE" id="PS50931"/>
    </source>
</evidence>
<feature type="domain" description="HTH lysR-type" evidence="5">
    <location>
        <begin position="1"/>
        <end position="59"/>
    </location>
</feature>
<evidence type="ECO:0000313" key="6">
    <source>
        <dbReference type="EMBL" id="KAB0285485.1"/>
    </source>
</evidence>
<comment type="caution">
    <text evidence="6">The sequence shown here is derived from an EMBL/GenBank/DDBJ whole genome shotgun (WGS) entry which is preliminary data.</text>
</comment>
<dbReference type="InterPro" id="IPR036390">
    <property type="entry name" value="WH_DNA-bd_sf"/>
</dbReference>
<evidence type="ECO:0000256" key="4">
    <source>
        <dbReference type="ARBA" id="ARBA00023163"/>
    </source>
</evidence>
<organism evidence="6 7">
    <name type="scientific">Vibrio fortis</name>
    <dbReference type="NCBI Taxonomy" id="212667"/>
    <lineage>
        <taxon>Bacteria</taxon>
        <taxon>Pseudomonadati</taxon>
        <taxon>Pseudomonadota</taxon>
        <taxon>Gammaproteobacteria</taxon>
        <taxon>Vibrionales</taxon>
        <taxon>Vibrionaceae</taxon>
        <taxon>Vibrio</taxon>
    </lineage>
</organism>
<evidence type="ECO:0000313" key="7">
    <source>
        <dbReference type="Proteomes" id="UP000326789"/>
    </source>
</evidence>
<dbReference type="PANTHER" id="PTHR30126">
    <property type="entry name" value="HTH-TYPE TRANSCRIPTIONAL REGULATOR"/>
    <property type="match status" value="1"/>
</dbReference>
<proteinExistence type="inferred from homology"/>
<name>A0A5N3QW63_9VIBR</name>
<dbReference type="Gene3D" id="1.10.10.10">
    <property type="entry name" value="Winged helix-like DNA-binding domain superfamily/Winged helix DNA-binding domain"/>
    <property type="match status" value="1"/>
</dbReference>
<dbReference type="SUPFAM" id="SSF53850">
    <property type="entry name" value="Periplasmic binding protein-like II"/>
    <property type="match status" value="1"/>
</dbReference>
<dbReference type="PROSITE" id="PS50931">
    <property type="entry name" value="HTH_LYSR"/>
    <property type="match status" value="1"/>
</dbReference>
<dbReference type="Proteomes" id="UP000326789">
    <property type="component" value="Unassembled WGS sequence"/>
</dbReference>
<evidence type="ECO:0000256" key="3">
    <source>
        <dbReference type="ARBA" id="ARBA00023125"/>
    </source>
</evidence>
<dbReference type="Pfam" id="PF00126">
    <property type="entry name" value="HTH_1"/>
    <property type="match status" value="1"/>
</dbReference>
<accession>A0A5N3QW63</accession>
<reference evidence="6 7" key="1">
    <citation type="submission" date="2019-09" db="EMBL/GenBank/DDBJ databases">
        <title>Whole genome sequence of Vibrio fortis.</title>
        <authorList>
            <person name="Das S.K."/>
        </authorList>
    </citation>
    <scope>NUCLEOTIDE SEQUENCE [LARGE SCALE GENOMIC DNA]</scope>
    <source>
        <strain evidence="6 7">AN60</strain>
    </source>
</reference>
<evidence type="ECO:0000256" key="1">
    <source>
        <dbReference type="ARBA" id="ARBA00009437"/>
    </source>
</evidence>
<sequence>MFTRDQIISFCAVYEEGSYSAAARKIGRDRSTVREHVTILEDNIGVALFEIVGRSAIPTAPAKQLFPRSIAIARQIEEFEQAALHSFEQELLTLNIYYDPIVPAPLIAHIANMMEERHPEVQVNWLQKHRQQAMEDLISRQAHLALMPIKMLVKPDKEVNYINLGRVPLSIYTGSSHTLANRENVRIAELQLSKQYIFETHFDAELQGTKISPNYSLISSNDLVIELLKQGGWAALPDEFAKDYLQLGYIKKVDCYELANTIDYNICVFFSPALEHNEVISNALSEIRDYSQQMLK</sequence>